<gene>
    <name evidence="3" type="ORF">VXC91_28545</name>
</gene>
<dbReference type="InterPro" id="IPR003673">
    <property type="entry name" value="CoA-Trfase_fam_III"/>
</dbReference>
<dbReference type="EMBL" id="JAYWVC010000125">
    <property type="protein sequence ID" value="MED7825817.1"/>
    <property type="molecule type" value="Genomic_DNA"/>
</dbReference>
<keyword evidence="1 3" id="KW-0808">Transferase</keyword>
<protein>
    <submittedName>
        <fullName evidence="3">CoA transferase</fullName>
        <ecNumber evidence="3">2.8.3.-</ecNumber>
    </submittedName>
</protein>
<dbReference type="InterPro" id="IPR050483">
    <property type="entry name" value="CoA-transferase_III_domain"/>
</dbReference>
<dbReference type="Proteomes" id="UP001333996">
    <property type="component" value="Unassembled WGS sequence"/>
</dbReference>
<feature type="region of interest" description="Disordered" evidence="2">
    <location>
        <begin position="1"/>
        <end position="28"/>
    </location>
</feature>
<dbReference type="Gene3D" id="3.40.50.10540">
    <property type="entry name" value="Crotonobetainyl-coa:carnitine coa-transferase, domain 1"/>
    <property type="match status" value="1"/>
</dbReference>
<keyword evidence="4" id="KW-1185">Reference proteome</keyword>
<sequence length="288" mass="29588">MTSTEAPGSPPGTPLSTPGSATAPTAPGPLTGIRVLDLSRILSGPLATMVLADLGADVIKVEDTKDGDDTRQWGPPFQGTEAAYFLAANRNKRGVSVDLKTDRGREFVLRLADRADVLVENFRPGTADRLGLGHRELSARNPRLVYASISGYGQTGPWASRPGYDAIAQAQSGMMSITGEPGGPPLRPGVATADIGAGMWATVGILAALLARGTEGRGQHVDVSLLDGQLAWLTYVAGGYFAASSSPSGSVSRRCSPASTAAAPSATCCSWWSASSACGPAPPTFPPP</sequence>
<comment type="caution">
    <text evidence="3">The sequence shown here is derived from an EMBL/GenBank/DDBJ whole genome shotgun (WGS) entry which is preliminary data.</text>
</comment>
<evidence type="ECO:0000256" key="1">
    <source>
        <dbReference type="ARBA" id="ARBA00022679"/>
    </source>
</evidence>
<evidence type="ECO:0000256" key="2">
    <source>
        <dbReference type="SAM" id="MobiDB-lite"/>
    </source>
</evidence>
<dbReference type="EC" id="2.8.3.-" evidence="3"/>
<evidence type="ECO:0000313" key="4">
    <source>
        <dbReference type="Proteomes" id="UP001333996"/>
    </source>
</evidence>
<organism evidence="3 4">
    <name type="scientific">Streptomyces chiangmaiensis</name>
    <dbReference type="NCBI Taxonomy" id="766497"/>
    <lineage>
        <taxon>Bacteria</taxon>
        <taxon>Bacillati</taxon>
        <taxon>Actinomycetota</taxon>
        <taxon>Actinomycetes</taxon>
        <taxon>Kitasatosporales</taxon>
        <taxon>Streptomycetaceae</taxon>
        <taxon>Streptomyces</taxon>
    </lineage>
</organism>
<feature type="compositionally biased region" description="Low complexity" evidence="2">
    <location>
        <begin position="14"/>
        <end position="28"/>
    </location>
</feature>
<dbReference type="PANTHER" id="PTHR48207">
    <property type="entry name" value="SUCCINATE--HYDROXYMETHYLGLUTARATE COA-TRANSFERASE"/>
    <property type="match status" value="1"/>
</dbReference>
<dbReference type="InterPro" id="IPR023606">
    <property type="entry name" value="CoA-Trfase_III_dom_1_sf"/>
</dbReference>
<proteinExistence type="predicted"/>
<dbReference type="Pfam" id="PF02515">
    <property type="entry name" value="CoA_transf_3"/>
    <property type="match status" value="1"/>
</dbReference>
<dbReference type="SUPFAM" id="SSF89796">
    <property type="entry name" value="CoA-transferase family III (CaiB/BaiF)"/>
    <property type="match status" value="1"/>
</dbReference>
<dbReference type="RefSeq" id="WP_329510228.1">
    <property type="nucleotide sequence ID" value="NZ_BAAAYZ010000156.1"/>
</dbReference>
<accession>A0ABU7FPY6</accession>
<reference evidence="3" key="1">
    <citation type="submission" date="2024-01" db="EMBL/GenBank/DDBJ databases">
        <title>First draft genome sequence data of TA4-1, the type strain of Gram-positive actinobacterium Streptomyces chiangmaiensis.</title>
        <authorList>
            <person name="Yasawong M."/>
            <person name="Nantapong N."/>
        </authorList>
    </citation>
    <scope>NUCLEOTIDE SEQUENCE</scope>
    <source>
        <strain evidence="3">TA4-1</strain>
    </source>
</reference>
<evidence type="ECO:0000313" key="3">
    <source>
        <dbReference type="EMBL" id="MED7825817.1"/>
    </source>
</evidence>
<name>A0ABU7FPY6_9ACTN</name>
<dbReference type="GO" id="GO:0016740">
    <property type="term" value="F:transferase activity"/>
    <property type="evidence" value="ECO:0007669"/>
    <property type="project" value="UniProtKB-KW"/>
</dbReference>
<dbReference type="PANTHER" id="PTHR48207:SF3">
    <property type="entry name" value="SUCCINATE--HYDROXYMETHYLGLUTARATE COA-TRANSFERASE"/>
    <property type="match status" value="1"/>
</dbReference>